<comment type="caution">
    <text evidence="2">The sequence shown here is derived from an EMBL/GenBank/DDBJ whole genome shotgun (WGS) entry which is preliminary data.</text>
</comment>
<dbReference type="Proteomes" id="UP001627154">
    <property type="component" value="Unassembled WGS sequence"/>
</dbReference>
<evidence type="ECO:0000313" key="2">
    <source>
        <dbReference type="EMBL" id="KAL3388111.1"/>
    </source>
</evidence>
<evidence type="ECO:0000313" key="3">
    <source>
        <dbReference type="Proteomes" id="UP001627154"/>
    </source>
</evidence>
<organism evidence="2 3">
    <name type="scientific">Trichogramma kaykai</name>
    <dbReference type="NCBI Taxonomy" id="54128"/>
    <lineage>
        <taxon>Eukaryota</taxon>
        <taxon>Metazoa</taxon>
        <taxon>Ecdysozoa</taxon>
        <taxon>Arthropoda</taxon>
        <taxon>Hexapoda</taxon>
        <taxon>Insecta</taxon>
        <taxon>Pterygota</taxon>
        <taxon>Neoptera</taxon>
        <taxon>Endopterygota</taxon>
        <taxon>Hymenoptera</taxon>
        <taxon>Apocrita</taxon>
        <taxon>Proctotrupomorpha</taxon>
        <taxon>Chalcidoidea</taxon>
        <taxon>Trichogrammatidae</taxon>
        <taxon>Trichogramma</taxon>
    </lineage>
</organism>
<evidence type="ECO:0000256" key="1">
    <source>
        <dbReference type="SAM" id="MobiDB-lite"/>
    </source>
</evidence>
<proteinExistence type="predicted"/>
<dbReference type="AlphaFoldDB" id="A0ABD2W5Q0"/>
<feature type="compositionally biased region" description="Basic and acidic residues" evidence="1">
    <location>
        <begin position="76"/>
        <end position="89"/>
    </location>
</feature>
<reference evidence="2 3" key="1">
    <citation type="journal article" date="2024" name="bioRxiv">
        <title>A reference genome for Trichogramma kaykai: A tiny desert-dwelling parasitoid wasp with competing sex-ratio distorters.</title>
        <authorList>
            <person name="Culotta J."/>
            <person name="Lindsey A.R."/>
        </authorList>
    </citation>
    <scope>NUCLEOTIDE SEQUENCE [LARGE SCALE GENOMIC DNA]</scope>
    <source>
        <strain evidence="2 3">KSX58</strain>
    </source>
</reference>
<name>A0ABD2W5Q0_9HYME</name>
<feature type="region of interest" description="Disordered" evidence="1">
    <location>
        <begin position="75"/>
        <end position="98"/>
    </location>
</feature>
<protein>
    <submittedName>
        <fullName evidence="2">Uncharacterized protein</fullName>
    </submittedName>
</protein>
<keyword evidence="3" id="KW-1185">Reference proteome</keyword>
<feature type="region of interest" description="Disordered" evidence="1">
    <location>
        <begin position="19"/>
        <end position="50"/>
    </location>
</feature>
<gene>
    <name evidence="2" type="ORF">TKK_017164</name>
</gene>
<accession>A0ABD2W5Q0</accession>
<dbReference type="EMBL" id="JBJJXI010000136">
    <property type="protein sequence ID" value="KAL3388111.1"/>
    <property type="molecule type" value="Genomic_DNA"/>
</dbReference>
<sequence length="98" mass="11295">MHHHRYFLNKNGTVISTAAEDGITGIQSSENDTNTRRHAADPAPHTHTNRKAYFPWTSRSARACLTIAAIRFKYTRPGDERSDKREKRQPLPFRLANY</sequence>